<organism evidence="2 3">
    <name type="scientific">Cladophialophora psammophila CBS 110553</name>
    <dbReference type="NCBI Taxonomy" id="1182543"/>
    <lineage>
        <taxon>Eukaryota</taxon>
        <taxon>Fungi</taxon>
        <taxon>Dikarya</taxon>
        <taxon>Ascomycota</taxon>
        <taxon>Pezizomycotina</taxon>
        <taxon>Eurotiomycetes</taxon>
        <taxon>Chaetothyriomycetidae</taxon>
        <taxon>Chaetothyriales</taxon>
        <taxon>Herpotrichiellaceae</taxon>
        <taxon>Cladophialophora</taxon>
    </lineage>
</organism>
<sequence length="234" mass="26891">MLSENEPQHRSQRGPEDESDSEDESESEEEPEVLGQSRTANQSDEIDDEESASDDEDQDGKRVPDHDFMTGIRGSAGPRRGYSMNPNRSPAVVHCPDATKLHIEYIRKGKYHMIWFGGTCKVRGGQNMPFCWSRLPNNKPEVEFDWHIKEHIAQLNRLRNDKSRQITGITIRDSTGGPFNTYEEQWLVEQEAMCIEEKFWTRAGQAFGQPNTTNPQQFQGAQRPFQDRPLSRSH</sequence>
<dbReference type="EMBL" id="AMGX01000042">
    <property type="protein sequence ID" value="EXJ53664.1"/>
    <property type="molecule type" value="Genomic_DNA"/>
</dbReference>
<dbReference type="Proteomes" id="UP000019471">
    <property type="component" value="Unassembled WGS sequence"/>
</dbReference>
<feature type="compositionally biased region" description="Acidic residues" evidence="1">
    <location>
        <begin position="44"/>
        <end position="58"/>
    </location>
</feature>
<proteinExistence type="predicted"/>
<dbReference type="OrthoDB" id="4147016at2759"/>
<dbReference type="AlphaFoldDB" id="W9W514"/>
<feature type="region of interest" description="Disordered" evidence="1">
    <location>
        <begin position="1"/>
        <end position="88"/>
    </location>
</feature>
<accession>W9W514</accession>
<protein>
    <submittedName>
        <fullName evidence="2">Uncharacterized protein</fullName>
    </submittedName>
</protein>
<name>W9W514_9EURO</name>
<dbReference type="RefSeq" id="XP_007751873.1">
    <property type="nucleotide sequence ID" value="XM_007753683.1"/>
</dbReference>
<comment type="caution">
    <text evidence="2">The sequence shown here is derived from an EMBL/GenBank/DDBJ whole genome shotgun (WGS) entry which is preliminary data.</text>
</comment>
<feature type="region of interest" description="Disordered" evidence="1">
    <location>
        <begin position="206"/>
        <end position="234"/>
    </location>
</feature>
<feature type="compositionally biased region" description="Polar residues" evidence="1">
    <location>
        <begin position="208"/>
        <end position="220"/>
    </location>
</feature>
<dbReference type="HOGENOM" id="CLU_1184913_0_0_1"/>
<dbReference type="GeneID" id="19197800"/>
<reference evidence="2 3" key="1">
    <citation type="submission" date="2013-03" db="EMBL/GenBank/DDBJ databases">
        <title>The Genome Sequence of Cladophialophora psammophila CBS 110553.</title>
        <authorList>
            <consortium name="The Broad Institute Genomics Platform"/>
            <person name="Cuomo C."/>
            <person name="de Hoog S."/>
            <person name="Gorbushina A."/>
            <person name="Walker B."/>
            <person name="Young S.K."/>
            <person name="Zeng Q."/>
            <person name="Gargeya S."/>
            <person name="Fitzgerald M."/>
            <person name="Haas B."/>
            <person name="Abouelleil A."/>
            <person name="Allen A.W."/>
            <person name="Alvarado L."/>
            <person name="Arachchi H.M."/>
            <person name="Berlin A.M."/>
            <person name="Chapman S.B."/>
            <person name="Gainer-Dewar J."/>
            <person name="Goldberg J."/>
            <person name="Griggs A."/>
            <person name="Gujja S."/>
            <person name="Hansen M."/>
            <person name="Howarth C."/>
            <person name="Imamovic A."/>
            <person name="Ireland A."/>
            <person name="Larimer J."/>
            <person name="McCowan C."/>
            <person name="Murphy C."/>
            <person name="Pearson M."/>
            <person name="Poon T.W."/>
            <person name="Priest M."/>
            <person name="Roberts A."/>
            <person name="Saif S."/>
            <person name="Shea T."/>
            <person name="Sisk P."/>
            <person name="Sykes S."/>
            <person name="Wortman J."/>
            <person name="Nusbaum C."/>
            <person name="Birren B."/>
        </authorList>
    </citation>
    <scope>NUCLEOTIDE SEQUENCE [LARGE SCALE GENOMIC DNA]</scope>
    <source>
        <strain evidence="2 3">CBS 110553</strain>
    </source>
</reference>
<keyword evidence="3" id="KW-1185">Reference proteome</keyword>
<feature type="compositionally biased region" description="Basic and acidic residues" evidence="1">
    <location>
        <begin position="59"/>
        <end position="68"/>
    </location>
</feature>
<evidence type="ECO:0000313" key="2">
    <source>
        <dbReference type="EMBL" id="EXJ53664.1"/>
    </source>
</evidence>
<evidence type="ECO:0000256" key="1">
    <source>
        <dbReference type="SAM" id="MobiDB-lite"/>
    </source>
</evidence>
<dbReference type="STRING" id="1182543.W9W514"/>
<gene>
    <name evidence="2" type="ORF">A1O5_13116</name>
</gene>
<feature type="compositionally biased region" description="Basic and acidic residues" evidence="1">
    <location>
        <begin position="1"/>
        <end position="16"/>
    </location>
</feature>
<feature type="compositionally biased region" description="Basic and acidic residues" evidence="1">
    <location>
        <begin position="225"/>
        <end position="234"/>
    </location>
</feature>
<evidence type="ECO:0000313" key="3">
    <source>
        <dbReference type="Proteomes" id="UP000019471"/>
    </source>
</evidence>
<feature type="compositionally biased region" description="Acidic residues" evidence="1">
    <location>
        <begin position="17"/>
        <end position="32"/>
    </location>
</feature>